<name>A0AAJ3TVT2_9MYCO</name>
<dbReference type="EMBL" id="LQPR01000022">
    <property type="protein sequence ID" value="ORW72662.1"/>
    <property type="molecule type" value="Genomic_DNA"/>
</dbReference>
<dbReference type="FunFam" id="3.40.50.720:FF:000173">
    <property type="entry name" value="3-oxoacyl-[acyl-carrier protein] reductase"/>
    <property type="match status" value="1"/>
</dbReference>
<gene>
    <name evidence="3" type="ORF">AWC23_09430</name>
</gene>
<dbReference type="PANTHER" id="PTHR42760">
    <property type="entry name" value="SHORT-CHAIN DEHYDROGENASES/REDUCTASES FAMILY MEMBER"/>
    <property type="match status" value="1"/>
</dbReference>
<dbReference type="RefSeq" id="WP_085255073.1">
    <property type="nucleotide sequence ID" value="NZ_AP022573.1"/>
</dbReference>
<dbReference type="InterPro" id="IPR036291">
    <property type="entry name" value="NAD(P)-bd_dom_sf"/>
</dbReference>
<keyword evidence="2" id="KW-0560">Oxidoreductase</keyword>
<dbReference type="AlphaFoldDB" id="A0AAJ3TVT2"/>
<proteinExistence type="inferred from homology"/>
<accession>A0AAJ3TVT2</accession>
<dbReference type="PRINTS" id="PR00081">
    <property type="entry name" value="GDHRDH"/>
</dbReference>
<dbReference type="PANTHER" id="PTHR42760:SF133">
    <property type="entry name" value="3-OXOACYL-[ACYL-CARRIER-PROTEIN] REDUCTASE"/>
    <property type="match status" value="1"/>
</dbReference>
<dbReference type="InterPro" id="IPR002347">
    <property type="entry name" value="SDR_fam"/>
</dbReference>
<evidence type="ECO:0000313" key="3">
    <source>
        <dbReference type="EMBL" id="ORW72662.1"/>
    </source>
</evidence>
<evidence type="ECO:0000256" key="1">
    <source>
        <dbReference type="ARBA" id="ARBA00006484"/>
    </source>
</evidence>
<dbReference type="GO" id="GO:0016616">
    <property type="term" value="F:oxidoreductase activity, acting on the CH-OH group of donors, NAD or NADP as acceptor"/>
    <property type="evidence" value="ECO:0007669"/>
    <property type="project" value="TreeGrafter"/>
</dbReference>
<evidence type="ECO:0000256" key="2">
    <source>
        <dbReference type="ARBA" id="ARBA00023002"/>
    </source>
</evidence>
<dbReference type="SUPFAM" id="SSF51735">
    <property type="entry name" value="NAD(P)-binding Rossmann-fold domains"/>
    <property type="match status" value="1"/>
</dbReference>
<protein>
    <recommendedName>
        <fullName evidence="5">Short-chain dehydrogenase</fullName>
    </recommendedName>
</protein>
<dbReference type="Gene3D" id="3.40.50.720">
    <property type="entry name" value="NAD(P)-binding Rossmann-like Domain"/>
    <property type="match status" value="1"/>
</dbReference>
<dbReference type="PRINTS" id="PR00080">
    <property type="entry name" value="SDRFAMILY"/>
</dbReference>
<comment type="caution">
    <text evidence="3">The sequence shown here is derived from an EMBL/GenBank/DDBJ whole genome shotgun (WGS) entry which is preliminary data.</text>
</comment>
<keyword evidence="4" id="KW-1185">Reference proteome</keyword>
<evidence type="ECO:0000313" key="4">
    <source>
        <dbReference type="Proteomes" id="UP000193387"/>
    </source>
</evidence>
<dbReference type="Pfam" id="PF13561">
    <property type="entry name" value="adh_short_C2"/>
    <property type="match status" value="1"/>
</dbReference>
<comment type="similarity">
    <text evidence="1">Belongs to the short-chain dehydrogenases/reductases (SDR) family.</text>
</comment>
<evidence type="ECO:0008006" key="5">
    <source>
        <dbReference type="Google" id="ProtNLM"/>
    </source>
</evidence>
<reference evidence="3 4" key="1">
    <citation type="submission" date="2016-01" db="EMBL/GenBank/DDBJ databases">
        <title>The new phylogeny of the genus Mycobacterium.</title>
        <authorList>
            <person name="Tarcisio F."/>
            <person name="Conor M."/>
            <person name="Antonella G."/>
            <person name="Elisabetta G."/>
            <person name="Giulia F.S."/>
            <person name="Sara T."/>
            <person name="Anna F."/>
            <person name="Clotilde B."/>
            <person name="Roberto B."/>
            <person name="Veronica D.S."/>
            <person name="Fabio R."/>
            <person name="Monica P."/>
            <person name="Olivier J."/>
            <person name="Enrico T."/>
            <person name="Nicola S."/>
        </authorList>
    </citation>
    <scope>NUCLEOTIDE SEQUENCE [LARGE SCALE GENOMIC DNA]</scope>
    <source>
        <strain evidence="3 4">DSM 44616</strain>
    </source>
</reference>
<sequence length="248" mass="25519">MFELRDRVALVTGAGRNVGAGIALALATQGAAVGVNDFHQDRAEEVAEDIRAAGGRAIPVAFDVTDLDAVRAGFDDLASQFGPVDILVNNAGTGGPTEPMRMAAFADLDPDYWDPIVRVNLFGPMNCCRMAVGSMIKRGFGRVITISSGAGQTGMNIGVSPYAAGKAGAAGFMRHFAVENADKGITANTISLGLVLDDPSVAELAQMIPVGRLGKPSDVGALAVYLASNEASWITGQTIGLNGGQLAI</sequence>
<organism evidence="3 4">
    <name type="scientific">Mycobacterium saskatchewanense</name>
    <dbReference type="NCBI Taxonomy" id="220927"/>
    <lineage>
        <taxon>Bacteria</taxon>
        <taxon>Bacillati</taxon>
        <taxon>Actinomycetota</taxon>
        <taxon>Actinomycetes</taxon>
        <taxon>Mycobacteriales</taxon>
        <taxon>Mycobacteriaceae</taxon>
        <taxon>Mycobacterium</taxon>
        <taxon>Mycobacterium simiae complex</taxon>
    </lineage>
</organism>
<dbReference type="Proteomes" id="UP000193387">
    <property type="component" value="Unassembled WGS sequence"/>
</dbReference>